<proteinExistence type="predicted"/>
<reference evidence="3 4" key="1">
    <citation type="submission" date="2022-06" db="EMBL/GenBank/DDBJ databases">
        <title>Haloarcula sp. a new haloarchaeum isolate from saline soil.</title>
        <authorList>
            <person name="Strakova D."/>
            <person name="Galisteo C."/>
            <person name="Sanchez-Porro C."/>
            <person name="Ventosa A."/>
        </authorList>
    </citation>
    <scope>NUCLEOTIDE SEQUENCE [LARGE SCALE GENOMIC DNA]</scope>
    <source>
        <strain evidence="3 4">S1CR25-12</strain>
    </source>
</reference>
<dbReference type="InterPro" id="IPR011051">
    <property type="entry name" value="RmlC_Cupin_sf"/>
</dbReference>
<dbReference type="Gene3D" id="2.60.120.10">
    <property type="entry name" value="Jelly Rolls"/>
    <property type="match status" value="1"/>
</dbReference>
<accession>A0ABU2FA42</accession>
<dbReference type="SUPFAM" id="SSF51182">
    <property type="entry name" value="RmlC-like cupins"/>
    <property type="match status" value="1"/>
</dbReference>
<comment type="caution">
    <text evidence="3">The sequence shown here is derived from an EMBL/GenBank/DDBJ whole genome shotgun (WGS) entry which is preliminary data.</text>
</comment>
<feature type="domain" description="Cupin type-2" evidence="2">
    <location>
        <begin position="60"/>
        <end position="129"/>
    </location>
</feature>
<dbReference type="InterPro" id="IPR014710">
    <property type="entry name" value="RmlC-like_jellyroll"/>
</dbReference>
<dbReference type="RefSeq" id="WP_310918680.1">
    <property type="nucleotide sequence ID" value="NZ_JAMQON010000001.1"/>
</dbReference>
<protein>
    <submittedName>
        <fullName evidence="3">Cupin domain-containing protein</fullName>
    </submittedName>
</protein>
<feature type="region of interest" description="Disordered" evidence="1">
    <location>
        <begin position="1"/>
        <end position="20"/>
    </location>
</feature>
<dbReference type="EMBL" id="JAMQON010000001">
    <property type="protein sequence ID" value="MDS0259091.1"/>
    <property type="molecule type" value="Genomic_DNA"/>
</dbReference>
<sequence length="180" mass="20290">MTDTPDDDRPELTPQSIDHTHLPDQTMYKVAWDAVTHFEQGGDDVLTYPLVITNEFKLLYFEMAPGATIDWHTHTPAFDEVALSLGGTARYTLEREDGSHQVLDIEPRQSVYVPGGARHTIESVGDERHEGLVAMPSDPVARVEMLEGASPYRMEDWPVALWVDRKRDEVVEKDDEAVST</sequence>
<evidence type="ECO:0000256" key="1">
    <source>
        <dbReference type="SAM" id="MobiDB-lite"/>
    </source>
</evidence>
<name>A0ABU2FA42_9EURY</name>
<keyword evidence="4" id="KW-1185">Reference proteome</keyword>
<evidence type="ECO:0000259" key="2">
    <source>
        <dbReference type="Pfam" id="PF07883"/>
    </source>
</evidence>
<dbReference type="Pfam" id="PF07883">
    <property type="entry name" value="Cupin_2"/>
    <property type="match status" value="1"/>
</dbReference>
<evidence type="ECO:0000313" key="4">
    <source>
        <dbReference type="Proteomes" id="UP001259659"/>
    </source>
</evidence>
<gene>
    <name evidence="3" type="ORF">NDI56_06765</name>
</gene>
<evidence type="ECO:0000313" key="3">
    <source>
        <dbReference type="EMBL" id="MDS0259091.1"/>
    </source>
</evidence>
<dbReference type="Proteomes" id="UP001259659">
    <property type="component" value="Unassembled WGS sequence"/>
</dbReference>
<organism evidence="3 4">
    <name type="scientific">Haloarcula saliterrae</name>
    <dbReference type="NCBI Taxonomy" id="2950534"/>
    <lineage>
        <taxon>Archaea</taxon>
        <taxon>Methanobacteriati</taxon>
        <taxon>Methanobacteriota</taxon>
        <taxon>Stenosarchaea group</taxon>
        <taxon>Halobacteria</taxon>
        <taxon>Halobacteriales</taxon>
        <taxon>Haloarculaceae</taxon>
        <taxon>Haloarcula</taxon>
    </lineage>
</organism>
<dbReference type="InterPro" id="IPR013096">
    <property type="entry name" value="Cupin_2"/>
</dbReference>